<evidence type="ECO:0000313" key="2">
    <source>
        <dbReference type="Proteomes" id="UP000248079"/>
    </source>
</evidence>
<dbReference type="EMBL" id="QFLI01000001">
    <property type="protein sequence ID" value="PXY02979.1"/>
    <property type="molecule type" value="Genomic_DNA"/>
</dbReference>
<keyword evidence="2" id="KW-1185">Reference proteome</keyword>
<evidence type="ECO:0000313" key="1">
    <source>
        <dbReference type="EMBL" id="PXY02979.1"/>
    </source>
</evidence>
<dbReference type="Proteomes" id="UP000248079">
    <property type="component" value="Unassembled WGS sequence"/>
</dbReference>
<sequence length="304" mass="34895">MKRVFFTYREMKRRLEDFYSENQAKIDAIPVLKEIFDALFASFIKFELSWEILTQDYSGSTLSKKNVKVQLAKHLSKCNMLVYNYCIKNEITDELPNFKGSDVYLNRLSDEKLISRSEYSIQYLVKMGESISETGLVAQDLEDLKSLFTNYEAMAPRPKVLIGKQKIAQQDLSDAHADGLHIIQERLDKVMESMFEEAEPDFYHTYVEASEIEKPNSSKLAVKGSILDKSTKLPVPQAHVIIESIDLDHEVKGKKGGFRIKKLEPGTYTLKVEAITYKSISLDLIHRLGETNVLEIEMEAVNYE</sequence>
<dbReference type="AlphaFoldDB" id="A0A2V4A2F4"/>
<organism evidence="1 2">
    <name type="scientific">Marinifilum breve</name>
    <dbReference type="NCBI Taxonomy" id="2184082"/>
    <lineage>
        <taxon>Bacteria</taxon>
        <taxon>Pseudomonadati</taxon>
        <taxon>Bacteroidota</taxon>
        <taxon>Bacteroidia</taxon>
        <taxon>Marinilabiliales</taxon>
        <taxon>Marinifilaceae</taxon>
    </lineage>
</organism>
<evidence type="ECO:0008006" key="3">
    <source>
        <dbReference type="Google" id="ProtNLM"/>
    </source>
</evidence>
<dbReference type="Pfam" id="PF13715">
    <property type="entry name" value="CarbopepD_reg_2"/>
    <property type="match status" value="1"/>
</dbReference>
<gene>
    <name evidence="1" type="ORF">DF185_02480</name>
</gene>
<comment type="caution">
    <text evidence="1">The sequence shown here is derived from an EMBL/GenBank/DDBJ whole genome shotgun (WGS) entry which is preliminary data.</text>
</comment>
<dbReference type="Gene3D" id="2.60.40.1120">
    <property type="entry name" value="Carboxypeptidase-like, regulatory domain"/>
    <property type="match status" value="1"/>
</dbReference>
<accession>A0A2V4A2F4</accession>
<name>A0A2V4A2F4_9BACT</name>
<protein>
    <recommendedName>
        <fullName evidence="3">Carboxypeptidase-like regulatory domain-containing protein</fullName>
    </recommendedName>
</protein>
<reference evidence="1 2" key="1">
    <citation type="submission" date="2018-05" db="EMBL/GenBank/DDBJ databases">
        <title>Marinifilum breve JC075T sp. nov., a marine bacterium isolated from Yongle Blue Hole in the South China Sea.</title>
        <authorList>
            <person name="Fu T."/>
        </authorList>
    </citation>
    <scope>NUCLEOTIDE SEQUENCE [LARGE SCALE GENOMIC DNA]</scope>
    <source>
        <strain evidence="1 2">JC075</strain>
    </source>
</reference>
<dbReference type="SUPFAM" id="SSF49464">
    <property type="entry name" value="Carboxypeptidase regulatory domain-like"/>
    <property type="match status" value="1"/>
</dbReference>
<dbReference type="InterPro" id="IPR008969">
    <property type="entry name" value="CarboxyPept-like_regulatory"/>
</dbReference>
<dbReference type="RefSeq" id="WP_110359136.1">
    <property type="nucleotide sequence ID" value="NZ_QFLI01000001.1"/>
</dbReference>
<proteinExistence type="predicted"/>
<dbReference type="OrthoDB" id="1116396at2"/>